<dbReference type="PANTHER" id="PTHR47584:SF14">
    <property type="entry name" value="L10-INTERACTING MYB DOMAIN-CONTAINING PROTEIN-LIKE"/>
    <property type="match status" value="1"/>
</dbReference>
<dbReference type="PANTHER" id="PTHR47584">
    <property type="match status" value="1"/>
</dbReference>
<name>A0A9I9ED93_CUCME</name>
<dbReference type="Gramene" id="MELO3C032195.2.1">
    <property type="protein sequence ID" value="MELO3C032195.2.1"/>
    <property type="gene ID" value="MELO3C032195.2"/>
</dbReference>
<reference evidence="1" key="1">
    <citation type="submission" date="2023-03" db="UniProtKB">
        <authorList>
            <consortium name="EnsemblPlants"/>
        </authorList>
    </citation>
    <scope>IDENTIFICATION</scope>
</reference>
<sequence>MREARLQLGTLRDSFELDFGNGWDPLLGTINLEEEQWNELFKTNKRAKKFRKSGCTHYEKLVTVFGDTTTIGVNACTSQDISNSEDENENDVASNIKFGVEENDKGKRKKMFEERKPNLAYSS</sequence>
<accession>A0A9I9ED93</accession>
<protein>
    <submittedName>
        <fullName evidence="1">Uncharacterized protein</fullName>
    </submittedName>
</protein>
<proteinExistence type="predicted"/>
<dbReference type="EnsemblPlants" id="MELO3C032195.2.1">
    <property type="protein sequence ID" value="MELO3C032195.2.1"/>
    <property type="gene ID" value="MELO3C032195.2"/>
</dbReference>
<dbReference type="AlphaFoldDB" id="A0A9I9ED93"/>
<dbReference type="InterPro" id="IPR045026">
    <property type="entry name" value="LIMYB"/>
</dbReference>
<organism evidence="1">
    <name type="scientific">Cucumis melo</name>
    <name type="common">Muskmelon</name>
    <dbReference type="NCBI Taxonomy" id="3656"/>
    <lineage>
        <taxon>Eukaryota</taxon>
        <taxon>Viridiplantae</taxon>
        <taxon>Streptophyta</taxon>
        <taxon>Embryophyta</taxon>
        <taxon>Tracheophyta</taxon>
        <taxon>Spermatophyta</taxon>
        <taxon>Magnoliopsida</taxon>
        <taxon>eudicotyledons</taxon>
        <taxon>Gunneridae</taxon>
        <taxon>Pentapetalae</taxon>
        <taxon>rosids</taxon>
        <taxon>fabids</taxon>
        <taxon>Cucurbitales</taxon>
        <taxon>Cucurbitaceae</taxon>
        <taxon>Benincaseae</taxon>
        <taxon>Cucumis</taxon>
    </lineage>
</organism>
<evidence type="ECO:0000313" key="1">
    <source>
        <dbReference type="EnsemblPlants" id="MELO3C032195.2.1"/>
    </source>
</evidence>